<evidence type="ECO:0000259" key="4">
    <source>
        <dbReference type="Pfam" id="PF25881"/>
    </source>
</evidence>
<dbReference type="STRING" id="29422.Lbru_2491"/>
<dbReference type="Gene3D" id="2.40.30.170">
    <property type="match status" value="1"/>
</dbReference>
<evidence type="ECO:0000256" key="2">
    <source>
        <dbReference type="ARBA" id="ARBA00023054"/>
    </source>
</evidence>
<dbReference type="Gene3D" id="1.10.287.470">
    <property type="entry name" value="Helix hairpin bin"/>
    <property type="match status" value="1"/>
</dbReference>
<dbReference type="OrthoDB" id="8558741at2"/>
<dbReference type="Pfam" id="PF25881">
    <property type="entry name" value="HH_YBHG"/>
    <property type="match status" value="1"/>
</dbReference>
<organism evidence="5 6">
    <name type="scientific">Legionella brunensis</name>
    <dbReference type="NCBI Taxonomy" id="29422"/>
    <lineage>
        <taxon>Bacteria</taxon>
        <taxon>Pseudomonadati</taxon>
        <taxon>Pseudomonadota</taxon>
        <taxon>Gammaproteobacteria</taxon>
        <taxon>Legionellales</taxon>
        <taxon>Legionellaceae</taxon>
        <taxon>Legionella</taxon>
    </lineage>
</organism>
<dbReference type="PANTHER" id="PTHR32347">
    <property type="entry name" value="EFFLUX SYSTEM COMPONENT YKNX-RELATED"/>
    <property type="match status" value="1"/>
</dbReference>
<protein>
    <submittedName>
        <fullName evidence="5">Hemolysin D</fullName>
    </submittedName>
</protein>
<reference evidence="5 6" key="1">
    <citation type="submission" date="2015-11" db="EMBL/GenBank/DDBJ databases">
        <title>Genomic analysis of 38 Legionella species identifies large and diverse effector repertoires.</title>
        <authorList>
            <person name="Burstein D."/>
            <person name="Amaro F."/>
            <person name="Zusman T."/>
            <person name="Lifshitz Z."/>
            <person name="Cohen O."/>
            <person name="Gilbert J.A."/>
            <person name="Pupko T."/>
            <person name="Shuman H.A."/>
            <person name="Segal G."/>
        </authorList>
    </citation>
    <scope>NUCLEOTIDE SEQUENCE [LARGE SCALE GENOMIC DNA]</scope>
    <source>
        <strain evidence="5 6">ATCC 43878</strain>
    </source>
</reference>
<keyword evidence="2 3" id="KW-0175">Coiled coil</keyword>
<proteinExistence type="predicted"/>
<comment type="subcellular location">
    <subcellularLocation>
        <location evidence="1">Cell envelope</location>
    </subcellularLocation>
</comment>
<dbReference type="AlphaFoldDB" id="A0A0W0S3P9"/>
<dbReference type="PATRIC" id="fig|29422.6.peg.2654"/>
<sequence length="314" mass="35906">MKQRLLFLILIALVIVGCGRTQKYSYQGYVEGENVYLASPNSGVLKQLFVQRGEQVKKGQVLFQLDEDPQALVIQQNKADLLQAQKTLHDLEKPRRNPEIEAIKAQIAQTDARLKLAEIRVHRMEELYKKNAIDKDSVDAAVARYKELQQLKTQYESNLALARLGSRDEQIKAQQAEIISLTAKVKEAQWQLDQKRVYAPKSGYIYDTYYRVGEFVGSQQAVLSLLPPENVRVQFFVPVEALAQLELGQRIQFLCYGCHDSSTAIINYISPEAEFVPPLVYSRENRDKLVFRIKARIEHPQKFKPGQPVTVTFP</sequence>
<feature type="coiled-coil region" evidence="3">
    <location>
        <begin position="100"/>
        <end position="191"/>
    </location>
</feature>
<dbReference type="PANTHER" id="PTHR32347:SF23">
    <property type="entry name" value="BLL5650 PROTEIN"/>
    <property type="match status" value="1"/>
</dbReference>
<keyword evidence="6" id="KW-1185">Reference proteome</keyword>
<evidence type="ECO:0000313" key="6">
    <source>
        <dbReference type="Proteomes" id="UP000054742"/>
    </source>
</evidence>
<evidence type="ECO:0000256" key="1">
    <source>
        <dbReference type="ARBA" id="ARBA00004196"/>
    </source>
</evidence>
<dbReference type="RefSeq" id="WP_058442470.1">
    <property type="nucleotide sequence ID" value="NZ_CAAAHU010000013.1"/>
</dbReference>
<dbReference type="InterPro" id="IPR050465">
    <property type="entry name" value="UPF0194_transport"/>
</dbReference>
<feature type="domain" description="YbhG-like alpha-helical hairpin" evidence="4">
    <location>
        <begin position="65"/>
        <end position="193"/>
    </location>
</feature>
<evidence type="ECO:0000256" key="3">
    <source>
        <dbReference type="SAM" id="Coils"/>
    </source>
</evidence>
<evidence type="ECO:0000313" key="5">
    <source>
        <dbReference type="EMBL" id="KTC78199.1"/>
    </source>
</evidence>
<dbReference type="PROSITE" id="PS51257">
    <property type="entry name" value="PROKAR_LIPOPROTEIN"/>
    <property type="match status" value="1"/>
</dbReference>
<comment type="caution">
    <text evidence="5">The sequence shown here is derived from an EMBL/GenBank/DDBJ whole genome shotgun (WGS) entry which is preliminary data.</text>
</comment>
<dbReference type="SUPFAM" id="SSF111369">
    <property type="entry name" value="HlyD-like secretion proteins"/>
    <property type="match status" value="2"/>
</dbReference>
<dbReference type="InterPro" id="IPR059052">
    <property type="entry name" value="HH_YbhG-like"/>
</dbReference>
<dbReference type="PRINTS" id="PR01490">
    <property type="entry name" value="RTXTOXIND"/>
</dbReference>
<gene>
    <name evidence="5" type="ORF">Lbru_2491</name>
</gene>
<dbReference type="GO" id="GO:0030313">
    <property type="term" value="C:cell envelope"/>
    <property type="evidence" value="ECO:0007669"/>
    <property type="project" value="UniProtKB-SubCell"/>
</dbReference>
<accession>A0A0W0S3P9</accession>
<name>A0A0W0S3P9_9GAMM</name>
<dbReference type="Gene3D" id="2.40.50.100">
    <property type="match status" value="1"/>
</dbReference>
<dbReference type="EMBL" id="LNXV01000033">
    <property type="protein sequence ID" value="KTC78199.1"/>
    <property type="molecule type" value="Genomic_DNA"/>
</dbReference>
<dbReference type="Proteomes" id="UP000054742">
    <property type="component" value="Unassembled WGS sequence"/>
</dbReference>